<dbReference type="EMBL" id="JAESWC010000014">
    <property type="protein sequence ID" value="MBL4937491.1"/>
    <property type="molecule type" value="Genomic_DNA"/>
</dbReference>
<keyword evidence="2" id="KW-1185">Reference proteome</keyword>
<evidence type="ECO:0000313" key="1">
    <source>
        <dbReference type="EMBL" id="MBL4937491.1"/>
    </source>
</evidence>
<sequence>MEENLISKKDLLELMGISYGQLYRWKRKNLIPEDWFIKKSSFTGQETFFPKDKILERIDKIINMKDDASLDELAQVFSPMPSDVALTKEELFSKKIVAQMSMDIYESIHGETKIFSFEKILFVGLLETLLHSGEVSLDEGKLALQTVEQYYKNFEGRDCEIVLVRKFGVATCFLIGVPNEAYIETGAKLVLKVNISKSIEELKLKI</sequence>
<name>A0ABS1TFV1_9CLOT</name>
<organism evidence="1 2">
    <name type="scientific">Clostridium rhizosphaerae</name>
    <dbReference type="NCBI Taxonomy" id="2803861"/>
    <lineage>
        <taxon>Bacteria</taxon>
        <taxon>Bacillati</taxon>
        <taxon>Bacillota</taxon>
        <taxon>Clostridia</taxon>
        <taxon>Eubacteriales</taxon>
        <taxon>Clostridiaceae</taxon>
        <taxon>Clostridium</taxon>
    </lineage>
</organism>
<protein>
    <submittedName>
        <fullName evidence="1">YhbD family protein</fullName>
    </submittedName>
</protein>
<evidence type="ECO:0000313" key="2">
    <source>
        <dbReference type="Proteomes" id="UP000632377"/>
    </source>
</evidence>
<proteinExistence type="predicted"/>
<accession>A0ABS1TFV1</accession>
<dbReference type="Pfam" id="PF13171">
    <property type="entry name" value="DUF4004"/>
    <property type="match status" value="1"/>
</dbReference>
<gene>
    <name evidence="1" type="ORF">JK636_17360</name>
</gene>
<reference evidence="1 2" key="1">
    <citation type="submission" date="2021-01" db="EMBL/GenBank/DDBJ databases">
        <title>Genome public.</title>
        <authorList>
            <person name="Liu C."/>
            <person name="Sun Q."/>
        </authorList>
    </citation>
    <scope>NUCLEOTIDE SEQUENCE [LARGE SCALE GENOMIC DNA]</scope>
    <source>
        <strain evidence="1 2">YIM B02515</strain>
    </source>
</reference>
<dbReference type="Proteomes" id="UP000632377">
    <property type="component" value="Unassembled WGS sequence"/>
</dbReference>
<dbReference type="InterPro" id="IPR025063">
    <property type="entry name" value="DUF4004"/>
</dbReference>
<dbReference type="RefSeq" id="WP_202750236.1">
    <property type="nucleotide sequence ID" value="NZ_JAESWC010000014.1"/>
</dbReference>
<comment type="caution">
    <text evidence="1">The sequence shown here is derived from an EMBL/GenBank/DDBJ whole genome shotgun (WGS) entry which is preliminary data.</text>
</comment>